<dbReference type="PANTHER" id="PTHR38471:SF2">
    <property type="entry name" value="FOUR HELIX BUNDLE PROTEIN"/>
    <property type="match status" value="1"/>
</dbReference>
<dbReference type="CDD" id="cd16377">
    <property type="entry name" value="23S_rRNA_IVP_like"/>
    <property type="match status" value="1"/>
</dbReference>
<dbReference type="Proteomes" id="UP000317938">
    <property type="component" value="Unassembled WGS sequence"/>
</dbReference>
<sequence>MKFEQLDVWKRASRLACDTYKAIANCKDFGFKDQVTRSAISIPSNIAEGVERDSQADQARFLYYGKGSAGELVTQIYIGIEIGVIEKSRGLELISEAKEVAAMLASLIKIRKGCIKETEPNYNIDEPRT</sequence>
<dbReference type="InterPro" id="IPR036583">
    <property type="entry name" value="23S_rRNA_IVS_sf"/>
</dbReference>
<dbReference type="SUPFAM" id="SSF158446">
    <property type="entry name" value="IVS-encoded protein-like"/>
    <property type="match status" value="1"/>
</dbReference>
<dbReference type="InterPro" id="IPR012657">
    <property type="entry name" value="23S_rRNA-intervening_sequence"/>
</dbReference>
<dbReference type="PANTHER" id="PTHR38471">
    <property type="entry name" value="FOUR HELIX BUNDLE PROTEIN"/>
    <property type="match status" value="1"/>
</dbReference>
<evidence type="ECO:0000313" key="1">
    <source>
        <dbReference type="EMBL" id="TVU83832.1"/>
    </source>
</evidence>
<dbReference type="NCBIfam" id="TIGR02436">
    <property type="entry name" value="four helix bundle protein"/>
    <property type="match status" value="1"/>
</dbReference>
<dbReference type="NCBIfam" id="NF008912">
    <property type="entry name" value="PRK12275.1-6"/>
    <property type="match status" value="1"/>
</dbReference>
<dbReference type="RefSeq" id="WP_145236603.1">
    <property type="nucleotide sequence ID" value="NZ_VNFF01000007.1"/>
</dbReference>
<dbReference type="EMBL" id="VNFF01000007">
    <property type="protein sequence ID" value="TVU83832.1"/>
    <property type="molecule type" value="Genomic_DNA"/>
</dbReference>
<keyword evidence="2" id="KW-1185">Reference proteome</keyword>
<dbReference type="Gene3D" id="1.20.1440.60">
    <property type="entry name" value="23S rRNA-intervening sequence"/>
    <property type="match status" value="1"/>
</dbReference>
<dbReference type="Pfam" id="PF05635">
    <property type="entry name" value="23S_rRNA_IVP"/>
    <property type="match status" value="1"/>
</dbReference>
<gene>
    <name evidence="1" type="ORF">FQP85_08640</name>
</gene>
<reference evidence="1 2" key="1">
    <citation type="submission" date="2019-07" db="EMBL/GenBank/DDBJ databases">
        <title>Diversity of Bacteria from Kongsfjorden, Arctic.</title>
        <authorList>
            <person name="Yu Y."/>
        </authorList>
    </citation>
    <scope>NUCLEOTIDE SEQUENCE [LARGE SCALE GENOMIC DNA]</scope>
    <source>
        <strain evidence="1 2">SM1927</strain>
    </source>
</reference>
<accession>A0ABY3FF21</accession>
<name>A0ABY3FF21_9GAMM</name>
<organism evidence="1 2">
    <name type="scientific">Pseudoalteromonas neustonica</name>
    <dbReference type="NCBI Taxonomy" id="1840331"/>
    <lineage>
        <taxon>Bacteria</taxon>
        <taxon>Pseudomonadati</taxon>
        <taxon>Pseudomonadota</taxon>
        <taxon>Gammaproteobacteria</taxon>
        <taxon>Alteromonadales</taxon>
        <taxon>Pseudoalteromonadaceae</taxon>
        <taxon>Pseudoalteromonas</taxon>
    </lineage>
</organism>
<protein>
    <submittedName>
        <fullName evidence="1">Four helix bundle protein</fullName>
    </submittedName>
</protein>
<evidence type="ECO:0000313" key="2">
    <source>
        <dbReference type="Proteomes" id="UP000317938"/>
    </source>
</evidence>
<proteinExistence type="predicted"/>
<comment type="caution">
    <text evidence="1">The sequence shown here is derived from an EMBL/GenBank/DDBJ whole genome shotgun (WGS) entry which is preliminary data.</text>
</comment>